<feature type="compositionally biased region" description="Pro residues" evidence="1">
    <location>
        <begin position="1218"/>
        <end position="1229"/>
    </location>
</feature>
<gene>
    <name evidence="2" type="ORF">CYMTET_48430</name>
</gene>
<feature type="region of interest" description="Disordered" evidence="1">
    <location>
        <begin position="305"/>
        <end position="337"/>
    </location>
</feature>
<sequence>MDTPHKPRTRARARKLATIFDDVGALNAATPTTPHLDSAASEASTAAATLVHRLRRDSFDVQSSKTAATKVLGDKVAKFRGDEISASDIFSQLVSELQQLFTLQSTAFAPLFDLTAADTPVLPAANELLYSVLLLLTAPGSPARNWVEASGADVPADGKRATLEVVRMLADASTPFDALTELLEVRISDEYDPDAGIRLFNSCLRDAQRLTTLPEDAVKRQFLSALSGPAYATLVDSFARADQRAAVSLLTLQARVREQYRCGRLSGKRTAGRPMSVASCTTDTGLASAIDRLSAQLVKLQRDVDSLKRGGSKPPPGKHTPRNFHRPGVQPLAHSASPEVAFDKRSGTFVPACRHEKCRAVGSKHWLSECPHKDTHPLSISASYCQAVESYDSDVLALRFQRYYDAGDEGSMEHLCALVGQPEICELSAHSFAPEPTALQQFKDAAASAESAPAEHLSIGRVAFAEVSGPLAGGVAEPTTDKQLLPKASAPVHGGPVGLHEVSRAAFVPPSASLALGPMAPADSSFKTFNTVHPDWFDIDPEPVEVCDSDDDGEGSNYPPGVCLTEIEGGAPPTAAAFRRFGVPRGSRPFGIGEFALTLFMVATFLFSATAMPTLVVGGGVRGLVEPGATYGYATPTTTPHLDSAGSEASTAAATLVHRLRRDSFDVQSSKTAATKVLGDKAAKFRGDETSASDIFSQLVSELQQLFTLQSPAFAPLFDLTAADTPVLPAANELLYSVLLLLTAPGSPARNWVEASGADVPADGKRATLEVVRMLADASTPFDALTELLEVRISDECDPDAGIRLFNSCLRDAQRLTTLPEDAVKRQFLSALSGRLTPRWLTRLLELTSVRLHEKCRAVGSKHWLSECPHKDTHPLSISASYCQAVESYDSDVLALRFQRYYDAGDEGSMEHLCALVGQPEICELSAHAFAPEPTALQQFKDVAASAESAPAEHLSIGRVAFAAVSGTLAGGVDEPAADKQLLPKASAPVHGEPVDLHEVNRATFVPPSASLALGPMAPADNSFKTFNTVHPDWFDIDPEPVDVCDSDDDGEGFNYPPGVCLTEIEGGAPPAAAAFRRFGVPRGSKPFGIGEFALTLFMVATFLFSATAMPTLVVGGGVRGLVEPGATYDCGAVHPDGQSTSSSSSSWRRLRDAGGWPPPSRNGVTAGESETCEGGEHRVEADAHSRGILCLAVLSRWLQLLQGMCPRGRAVNVPTVDLPPPERPPPPCAGGGGAASRREGGFVAEDLTEAEGEGGVGEPLTSVEVADHHQIQGRDDVGGASRRSPEHTVKVFYAVAVAVVGVELAMLVRQCGEDGKLRRGLDGLVNDNCPKANPEAASVWVADPLHVETQAL</sequence>
<name>A0AAE0BSE5_9CHLO</name>
<proteinExistence type="predicted"/>
<dbReference type="EMBL" id="LGRX02033294">
    <property type="protein sequence ID" value="KAK3241832.1"/>
    <property type="molecule type" value="Genomic_DNA"/>
</dbReference>
<evidence type="ECO:0000313" key="3">
    <source>
        <dbReference type="Proteomes" id="UP001190700"/>
    </source>
</evidence>
<evidence type="ECO:0000256" key="1">
    <source>
        <dbReference type="SAM" id="MobiDB-lite"/>
    </source>
</evidence>
<keyword evidence="3" id="KW-1185">Reference proteome</keyword>
<feature type="region of interest" description="Disordered" evidence="1">
    <location>
        <begin position="1217"/>
        <end position="1239"/>
    </location>
</feature>
<feature type="region of interest" description="Disordered" evidence="1">
    <location>
        <begin position="1130"/>
        <end position="1179"/>
    </location>
</feature>
<comment type="caution">
    <text evidence="2">The sequence shown here is derived from an EMBL/GenBank/DDBJ whole genome shotgun (WGS) entry which is preliminary data.</text>
</comment>
<protein>
    <submittedName>
        <fullName evidence="2">Uncharacterized protein</fullName>
    </submittedName>
</protein>
<evidence type="ECO:0000313" key="2">
    <source>
        <dbReference type="EMBL" id="KAK3241832.1"/>
    </source>
</evidence>
<reference evidence="2 3" key="1">
    <citation type="journal article" date="2015" name="Genome Biol. Evol.">
        <title>Comparative Genomics of a Bacterivorous Green Alga Reveals Evolutionary Causalities and Consequences of Phago-Mixotrophic Mode of Nutrition.</title>
        <authorList>
            <person name="Burns J.A."/>
            <person name="Paasch A."/>
            <person name="Narechania A."/>
            <person name="Kim E."/>
        </authorList>
    </citation>
    <scope>NUCLEOTIDE SEQUENCE [LARGE SCALE GENOMIC DNA]</scope>
    <source>
        <strain evidence="2 3">PLY_AMNH</strain>
    </source>
</reference>
<dbReference type="Proteomes" id="UP001190700">
    <property type="component" value="Unassembled WGS sequence"/>
</dbReference>
<accession>A0AAE0BSE5</accession>
<organism evidence="2 3">
    <name type="scientific">Cymbomonas tetramitiformis</name>
    <dbReference type="NCBI Taxonomy" id="36881"/>
    <lineage>
        <taxon>Eukaryota</taxon>
        <taxon>Viridiplantae</taxon>
        <taxon>Chlorophyta</taxon>
        <taxon>Pyramimonadophyceae</taxon>
        <taxon>Pyramimonadales</taxon>
        <taxon>Pyramimonadaceae</taxon>
        <taxon>Cymbomonas</taxon>
    </lineage>
</organism>